<sequence length="118" mass="13427">MEGRDIVAGELKELNTRSRHLRPIGSIQWGQYSLFRHQSREAAVWQWGSPPFQSSVKEQAVAAFHHKPRVKERHASLEEPGNYRCNLRDVIFTAPTTIKTTDKYVVKMPANATAGKNI</sequence>
<accession>A0A218WYA8</accession>
<comment type="caution">
    <text evidence="1">The sequence shown here is derived from an EMBL/GenBank/DDBJ whole genome shotgun (WGS) entry which is preliminary data.</text>
</comment>
<reference evidence="2" key="1">
    <citation type="journal article" date="2017" name="Plant J.">
        <title>The pomegranate (Punica granatum L.) genome and the genomics of punicalagin biosynthesis.</title>
        <authorList>
            <person name="Qin G."/>
            <person name="Xu C."/>
            <person name="Ming R."/>
            <person name="Tang H."/>
            <person name="Guyot R."/>
            <person name="Kramer E.M."/>
            <person name="Hu Y."/>
            <person name="Yi X."/>
            <person name="Qi Y."/>
            <person name="Xu X."/>
            <person name="Gao Z."/>
            <person name="Pan H."/>
            <person name="Jian J."/>
            <person name="Tian Y."/>
            <person name="Yue Z."/>
            <person name="Xu Y."/>
        </authorList>
    </citation>
    <scope>NUCLEOTIDE SEQUENCE [LARGE SCALE GENOMIC DNA]</scope>
    <source>
        <strain evidence="2">cv. Dabenzi</strain>
    </source>
</reference>
<name>A0A218WYA8_PUNGR</name>
<dbReference type="EMBL" id="MTKT01002534">
    <property type="protein sequence ID" value="OWM77558.1"/>
    <property type="molecule type" value="Genomic_DNA"/>
</dbReference>
<dbReference type="AlphaFoldDB" id="A0A218WYA8"/>
<evidence type="ECO:0000313" key="1">
    <source>
        <dbReference type="EMBL" id="OWM77558.1"/>
    </source>
</evidence>
<evidence type="ECO:0000313" key="2">
    <source>
        <dbReference type="Proteomes" id="UP000197138"/>
    </source>
</evidence>
<proteinExistence type="predicted"/>
<gene>
    <name evidence="1" type="ORF">CDL15_Pgr016956</name>
</gene>
<protein>
    <submittedName>
        <fullName evidence="1">Uncharacterized protein</fullName>
    </submittedName>
</protein>
<dbReference type="Proteomes" id="UP000197138">
    <property type="component" value="Unassembled WGS sequence"/>
</dbReference>
<organism evidence="1 2">
    <name type="scientific">Punica granatum</name>
    <name type="common">Pomegranate</name>
    <dbReference type="NCBI Taxonomy" id="22663"/>
    <lineage>
        <taxon>Eukaryota</taxon>
        <taxon>Viridiplantae</taxon>
        <taxon>Streptophyta</taxon>
        <taxon>Embryophyta</taxon>
        <taxon>Tracheophyta</taxon>
        <taxon>Spermatophyta</taxon>
        <taxon>Magnoliopsida</taxon>
        <taxon>eudicotyledons</taxon>
        <taxon>Gunneridae</taxon>
        <taxon>Pentapetalae</taxon>
        <taxon>rosids</taxon>
        <taxon>malvids</taxon>
        <taxon>Myrtales</taxon>
        <taxon>Lythraceae</taxon>
        <taxon>Punica</taxon>
    </lineage>
</organism>